<evidence type="ECO:0000313" key="3">
    <source>
        <dbReference type="EMBL" id="CAD8549847.1"/>
    </source>
</evidence>
<name>A0A7S0P4V8_9EUKA</name>
<evidence type="ECO:0000256" key="1">
    <source>
        <dbReference type="SAM" id="MobiDB-lite"/>
    </source>
</evidence>
<feature type="region of interest" description="Disordered" evidence="1">
    <location>
        <begin position="1"/>
        <end position="31"/>
    </location>
</feature>
<evidence type="ECO:0000259" key="2">
    <source>
        <dbReference type="SMART" id="SM00993"/>
    </source>
</evidence>
<dbReference type="EMBL" id="HBER01050272">
    <property type="protein sequence ID" value="CAD8549847.1"/>
    <property type="molecule type" value="Transcribed_RNA"/>
</dbReference>
<gene>
    <name evidence="3" type="ORF">CLEP1334_LOCUS25137</name>
</gene>
<feature type="domain" description="Vps72/YL1 C-terminal" evidence="2">
    <location>
        <begin position="82"/>
        <end position="111"/>
    </location>
</feature>
<sequence length="125" mass="13592">MHSAAARKRARERARGAPAAGQAESSRVAKQSKKVQAAILKLRIDARGVQLLVPTSAESLLNGLLTRRTSPEPLPSEMEKYGQCAYSGLPARYRDPLTGMRYGSLEAFKQLRSEHAPCVTLTASQ</sequence>
<organism evidence="3">
    <name type="scientific">Calcidiscus leptoporus</name>
    <dbReference type="NCBI Taxonomy" id="127549"/>
    <lineage>
        <taxon>Eukaryota</taxon>
        <taxon>Haptista</taxon>
        <taxon>Haptophyta</taxon>
        <taxon>Prymnesiophyceae</taxon>
        <taxon>Coccolithales</taxon>
        <taxon>Calcidiscaceae</taxon>
        <taxon>Calcidiscus</taxon>
    </lineage>
</organism>
<protein>
    <recommendedName>
        <fullName evidence="2">Vps72/YL1 C-terminal domain-containing protein</fullName>
    </recommendedName>
</protein>
<dbReference type="SMART" id="SM00993">
    <property type="entry name" value="YL1_C"/>
    <property type="match status" value="1"/>
</dbReference>
<dbReference type="AlphaFoldDB" id="A0A7S0P4V8"/>
<reference evidence="3" key="1">
    <citation type="submission" date="2021-01" db="EMBL/GenBank/DDBJ databases">
        <authorList>
            <person name="Corre E."/>
            <person name="Pelletier E."/>
            <person name="Niang G."/>
            <person name="Scheremetjew M."/>
            <person name="Finn R."/>
            <person name="Kale V."/>
            <person name="Holt S."/>
            <person name="Cochrane G."/>
            <person name="Meng A."/>
            <person name="Brown T."/>
            <person name="Cohen L."/>
        </authorList>
    </citation>
    <scope>NUCLEOTIDE SEQUENCE</scope>
    <source>
        <strain evidence="3">RCC1130</strain>
    </source>
</reference>
<proteinExistence type="predicted"/>
<dbReference type="Pfam" id="PF08265">
    <property type="entry name" value="YL1_C"/>
    <property type="match status" value="1"/>
</dbReference>
<accession>A0A7S0P4V8</accession>
<dbReference type="InterPro" id="IPR013272">
    <property type="entry name" value="Vps72/YL1_C"/>
</dbReference>
<feature type="compositionally biased region" description="Basic residues" evidence="1">
    <location>
        <begin position="1"/>
        <end position="12"/>
    </location>
</feature>